<dbReference type="InterPro" id="IPR003203">
    <property type="entry name" value="CobU/CobP"/>
</dbReference>
<gene>
    <name evidence="1" type="ORF">EDD77_13911</name>
</gene>
<dbReference type="OrthoDB" id="1766664at2"/>
<dbReference type="Gene3D" id="3.40.50.300">
    <property type="entry name" value="P-loop containing nucleotide triphosphate hydrolases"/>
    <property type="match status" value="1"/>
</dbReference>
<dbReference type="GO" id="GO:0043752">
    <property type="term" value="F:adenosylcobinamide kinase activity"/>
    <property type="evidence" value="ECO:0007669"/>
    <property type="project" value="InterPro"/>
</dbReference>
<proteinExistence type="predicted"/>
<dbReference type="Proteomes" id="UP000295184">
    <property type="component" value="Unassembled WGS sequence"/>
</dbReference>
<dbReference type="GO" id="GO:0009236">
    <property type="term" value="P:cobalamin biosynthetic process"/>
    <property type="evidence" value="ECO:0007669"/>
    <property type="project" value="UniProtKB-UniPathway"/>
</dbReference>
<reference evidence="1 2" key="1">
    <citation type="submission" date="2019-03" db="EMBL/GenBank/DDBJ databases">
        <title>Genomic Encyclopedia of Type Strains, Phase IV (KMG-IV): sequencing the most valuable type-strain genomes for metagenomic binning, comparative biology and taxonomic classification.</title>
        <authorList>
            <person name="Goeker M."/>
        </authorList>
    </citation>
    <scope>NUCLEOTIDE SEQUENCE [LARGE SCALE GENOMIC DNA]</scope>
    <source>
        <strain evidence="1 2">DSM 100451</strain>
    </source>
</reference>
<sequence>MIFITGPLFAGKRDFACHILGCKAEELVRYAVWDVQNLVGQKSPEELAEQLETWPVVIATEVGGGVVPVDAKQRADREAAGRLACLLAQKADTVVRVFCGLPILLKGELPE</sequence>
<dbReference type="InterPro" id="IPR027417">
    <property type="entry name" value="P-loop_NTPase"/>
</dbReference>
<dbReference type="STRING" id="1650663.GCA_001486665_02824"/>
<dbReference type="GO" id="GO:0016779">
    <property type="term" value="F:nucleotidyltransferase activity"/>
    <property type="evidence" value="ECO:0007669"/>
    <property type="project" value="UniProtKB-KW"/>
</dbReference>
<keyword evidence="1" id="KW-0418">Kinase</keyword>
<dbReference type="Pfam" id="PF02283">
    <property type="entry name" value="CobU"/>
    <property type="match status" value="1"/>
</dbReference>
<evidence type="ECO:0000313" key="2">
    <source>
        <dbReference type="Proteomes" id="UP000295184"/>
    </source>
</evidence>
<dbReference type="GO" id="GO:0000166">
    <property type="term" value="F:nucleotide binding"/>
    <property type="evidence" value="ECO:0007669"/>
    <property type="project" value="InterPro"/>
</dbReference>
<dbReference type="UniPathway" id="UPA00148">
    <property type="reaction ID" value="UER00236"/>
</dbReference>
<protein>
    <submittedName>
        <fullName evidence="1">Adenosylcobinamide kinase /adenosylcobinamide-phosphate guanylyltransferase</fullName>
    </submittedName>
</protein>
<dbReference type="RefSeq" id="WP_058966027.1">
    <property type="nucleotide sequence ID" value="NZ_CABKVM010000019.1"/>
</dbReference>
<accession>A0A4V2QAM1</accession>
<keyword evidence="1" id="KW-0548">Nucleotidyltransferase</keyword>
<name>A0A4V2QAM1_9FIRM</name>
<dbReference type="EMBL" id="SLUM01000039">
    <property type="protein sequence ID" value="TCL52942.1"/>
    <property type="molecule type" value="Genomic_DNA"/>
</dbReference>
<dbReference type="SUPFAM" id="SSF52540">
    <property type="entry name" value="P-loop containing nucleoside triphosphate hydrolases"/>
    <property type="match status" value="1"/>
</dbReference>
<comment type="caution">
    <text evidence="1">The sequence shown here is derived from an EMBL/GenBank/DDBJ whole genome shotgun (WGS) entry which is preliminary data.</text>
</comment>
<evidence type="ECO:0000313" key="1">
    <source>
        <dbReference type="EMBL" id="TCL52942.1"/>
    </source>
</evidence>
<keyword evidence="1" id="KW-0808">Transferase</keyword>
<dbReference type="AlphaFoldDB" id="A0A4V2QAM1"/>
<organism evidence="1 2">
    <name type="scientific">Allofournierella massiliensis</name>
    <dbReference type="NCBI Taxonomy" id="1650663"/>
    <lineage>
        <taxon>Bacteria</taxon>
        <taxon>Bacillati</taxon>
        <taxon>Bacillota</taxon>
        <taxon>Clostridia</taxon>
        <taxon>Eubacteriales</taxon>
        <taxon>Oscillospiraceae</taxon>
        <taxon>Allofournierella</taxon>
    </lineage>
</organism>